<gene>
    <name evidence="1" type="ORF">Q644_14425</name>
</gene>
<accession>U4VJ89</accession>
<comment type="caution">
    <text evidence="1">The sequence shown here is derived from an EMBL/GenBank/DDBJ whole genome shotgun (WGS) entry which is preliminary data.</text>
</comment>
<organism evidence="1 2">
    <name type="scientific">Brucella intermedia 229E</name>
    <dbReference type="NCBI Taxonomy" id="1337887"/>
    <lineage>
        <taxon>Bacteria</taxon>
        <taxon>Pseudomonadati</taxon>
        <taxon>Pseudomonadota</taxon>
        <taxon>Alphaproteobacteria</taxon>
        <taxon>Hyphomicrobiales</taxon>
        <taxon>Brucellaceae</taxon>
        <taxon>Brucella/Ochrobactrum group</taxon>
        <taxon>Brucella</taxon>
    </lineage>
</organism>
<protein>
    <submittedName>
        <fullName evidence="1">Uncharacterized protein</fullName>
    </submittedName>
</protein>
<name>U4VJ89_9HYPH</name>
<reference evidence="1 2" key="1">
    <citation type="journal article" date="2014" name="FEMS Microbiol. Lett.">
        <title>Genome sequencing analysis reveals virulence-related gene content of Ochrobactrum intermedium strain 229E, a urease-positive strain isolated from the human gastric niche.</title>
        <authorList>
            <person name="Kulkarni G.J."/>
            <person name="Shetty S."/>
            <person name="Dharne M.S."/>
            <person name="Shouche Y.S."/>
        </authorList>
    </citation>
    <scope>NUCLEOTIDE SEQUENCE [LARGE SCALE GENOMIC DNA]</scope>
    <source>
        <strain evidence="1 2">229E</strain>
    </source>
</reference>
<dbReference type="Proteomes" id="UP000016842">
    <property type="component" value="Unassembled WGS sequence"/>
</dbReference>
<sequence length="34" mass="3919">MPADQIVASSRVQGIGFRPFKRLPENAYDIWLQD</sequence>
<proteinExistence type="predicted"/>
<evidence type="ECO:0000313" key="2">
    <source>
        <dbReference type="Proteomes" id="UP000016842"/>
    </source>
</evidence>
<dbReference type="EMBL" id="ASXJ01000056">
    <property type="protein sequence ID" value="ERM02846.1"/>
    <property type="molecule type" value="Genomic_DNA"/>
</dbReference>
<evidence type="ECO:0000313" key="1">
    <source>
        <dbReference type="EMBL" id="ERM02846.1"/>
    </source>
</evidence>
<dbReference type="AlphaFoldDB" id="U4VJ89"/>